<dbReference type="InterPro" id="IPR011335">
    <property type="entry name" value="Restrct_endonuc-II-like"/>
</dbReference>
<dbReference type="PANTHER" id="PTHR33352:SF3">
    <property type="entry name" value="SLR1612 PROTEIN"/>
    <property type="match status" value="1"/>
</dbReference>
<protein>
    <recommendedName>
        <fullName evidence="1">Putative restriction endonuclease domain-containing protein</fullName>
    </recommendedName>
</protein>
<dbReference type="Pfam" id="PF05685">
    <property type="entry name" value="Uma2"/>
    <property type="match status" value="1"/>
</dbReference>
<dbReference type="SUPFAM" id="SSF52980">
    <property type="entry name" value="Restriction endonuclease-like"/>
    <property type="match status" value="1"/>
</dbReference>
<dbReference type="STRING" id="671072.PL9214290030"/>
<name>A0A1J1LDA3_9CYAN</name>
<dbReference type="CDD" id="cd06260">
    <property type="entry name" value="DUF820-like"/>
    <property type="match status" value="1"/>
</dbReference>
<feature type="domain" description="Putative restriction endonuclease" evidence="1">
    <location>
        <begin position="27"/>
        <end position="180"/>
    </location>
</feature>
<evidence type="ECO:0000259" key="1">
    <source>
        <dbReference type="Pfam" id="PF05685"/>
    </source>
</evidence>
<dbReference type="Gene3D" id="3.90.1570.10">
    <property type="entry name" value="tt1808, chain A"/>
    <property type="match status" value="1"/>
</dbReference>
<dbReference type="RefSeq" id="WP_072717443.1">
    <property type="nucleotide sequence ID" value="NZ_LN889782.1"/>
</dbReference>
<proteinExistence type="predicted"/>
<dbReference type="InterPro" id="IPR008538">
    <property type="entry name" value="Uma2"/>
</dbReference>
<gene>
    <name evidence="2" type="ORF">PL9214290030</name>
</gene>
<evidence type="ECO:0000313" key="2">
    <source>
        <dbReference type="EMBL" id="CUR30440.1"/>
    </source>
</evidence>
<dbReference type="InterPro" id="IPR012296">
    <property type="entry name" value="Nuclease_put_TT1808"/>
</dbReference>
<dbReference type="Proteomes" id="UP000184315">
    <property type="component" value="Unassembled WGS sequence"/>
</dbReference>
<dbReference type="AlphaFoldDB" id="A0A1J1LDA3"/>
<organism evidence="2 3">
    <name type="scientific">Planktothrix tepida PCC 9214</name>
    <dbReference type="NCBI Taxonomy" id="671072"/>
    <lineage>
        <taxon>Bacteria</taxon>
        <taxon>Bacillati</taxon>
        <taxon>Cyanobacteriota</taxon>
        <taxon>Cyanophyceae</taxon>
        <taxon>Oscillatoriophycideae</taxon>
        <taxon>Oscillatoriales</taxon>
        <taxon>Microcoleaceae</taxon>
        <taxon>Planktothrix</taxon>
    </lineage>
</organism>
<reference evidence="3" key="1">
    <citation type="submission" date="2015-10" db="EMBL/GenBank/DDBJ databases">
        <authorList>
            <person name="Regsiter A."/>
            <person name="william w."/>
        </authorList>
    </citation>
    <scope>NUCLEOTIDE SEQUENCE [LARGE SCALE GENOMIC DNA]</scope>
</reference>
<keyword evidence="3" id="KW-1185">Reference proteome</keyword>
<evidence type="ECO:0000313" key="3">
    <source>
        <dbReference type="Proteomes" id="UP000184315"/>
    </source>
</evidence>
<dbReference type="OrthoDB" id="557157at2"/>
<dbReference type="PANTHER" id="PTHR33352">
    <property type="entry name" value="SLR1095 PROTEIN"/>
    <property type="match status" value="1"/>
</dbReference>
<sequence>MSIIYNEPSLFLASEQEEFDDIIFPPGNLWSEEPALESYLHLQQLILLLKCLDWWWRERNDYFSAGNLTVYFSPNQKKSEHFRGPDFLVVLNTERKPRRSWVVWEEGKYPNIIIELLSPSTAEIDKGFKKQLYQDTFRTFDYFWFDPETLELAGFHLVDGQYQPLEPNSQGWLWSQQLELFLGVHNSQLRFFTSEGKLLPTPEEVATEAEALLAKYREQFGDLPES</sequence>
<accession>A0A1J1LDA3</accession>
<dbReference type="EMBL" id="CZDF01000132">
    <property type="protein sequence ID" value="CUR30440.1"/>
    <property type="molecule type" value="Genomic_DNA"/>
</dbReference>